<evidence type="ECO:0000256" key="6">
    <source>
        <dbReference type="ARBA" id="ARBA00022729"/>
    </source>
</evidence>
<accession>A0A9W7T0E4</accession>
<comment type="catalytic activity">
    <reaction evidence="1">
        <text>Endotype eliminative cleavage of L-alpha-rhamnopyranosyl-(1-&gt;4)-alpha-D-galactopyranosyluronic acid bonds of rhamnogalacturonan I domains in ramified hairy regions of pectin leaving L-rhamnopyranose at the reducing end and 4-deoxy-4,5-unsaturated D-galactopyranosyluronic acid at the non-reducing end.</text>
        <dbReference type="EC" id="4.2.2.23"/>
    </reaction>
</comment>
<keyword evidence="9" id="KW-0119">Carbohydrate metabolism</keyword>
<dbReference type="Gene3D" id="2.60.40.1120">
    <property type="entry name" value="Carboxypeptidase-like, regulatory domain"/>
    <property type="match status" value="1"/>
</dbReference>
<dbReference type="Pfam" id="PF14683">
    <property type="entry name" value="CBM-like"/>
    <property type="match status" value="1"/>
</dbReference>
<evidence type="ECO:0000256" key="9">
    <source>
        <dbReference type="ARBA" id="ARBA00023277"/>
    </source>
</evidence>
<evidence type="ECO:0000256" key="4">
    <source>
        <dbReference type="ARBA" id="ARBA00012437"/>
    </source>
</evidence>
<evidence type="ECO:0000259" key="11">
    <source>
        <dbReference type="Pfam" id="PF14683"/>
    </source>
</evidence>
<dbReference type="InterPro" id="IPR011013">
    <property type="entry name" value="Gal_mutarotase_sf_dom"/>
</dbReference>
<dbReference type="SUPFAM" id="SSF49785">
    <property type="entry name" value="Galactose-binding domain-like"/>
    <property type="match status" value="1"/>
</dbReference>
<comment type="caution">
    <text evidence="13">The sequence shown here is derived from an EMBL/GenBank/DDBJ whole genome shotgun (WGS) entry which is preliminary data.</text>
</comment>
<evidence type="ECO:0000313" key="14">
    <source>
        <dbReference type="Proteomes" id="UP001138500"/>
    </source>
</evidence>
<comment type="similarity">
    <text evidence="3">Belongs to the polysaccharide lyase 4 family.</text>
</comment>
<reference evidence="13 14" key="1">
    <citation type="journal article" date="2018" name="IMA Fungus">
        <title>IMA Genome-F 10: Nine draft genome sequences of Claviceps purpurea s.lat., including C. arundinis, C. humidiphila, and C. cf. spartinae, pseudomolecules for the pitch canker pathogen Fusarium circinatum, draft genome of Davidsoniella eucalypti, Grosmannia galeiformis, Quambalaria eucalypti, and Teratosphaeria destructans.</title>
        <authorList>
            <person name="Wingfield B.D."/>
            <person name="Liu M."/>
            <person name="Nguyen H.D."/>
            <person name="Lane F.A."/>
            <person name="Morgan S.W."/>
            <person name="De Vos L."/>
            <person name="Wilken P.M."/>
            <person name="Duong T.A."/>
            <person name="Aylward J."/>
            <person name="Coetzee M.P."/>
            <person name="Dadej K."/>
            <person name="De Beer Z.W."/>
            <person name="Findlay W."/>
            <person name="Havenga M."/>
            <person name="Kolarik M."/>
            <person name="Menzies J.G."/>
            <person name="Naidoo K."/>
            <person name="Pochopski O."/>
            <person name="Shoukouhi P."/>
            <person name="Santana Q.C."/>
            <person name="Seifert K.A."/>
            <person name="Soal N."/>
            <person name="Steenkamp E.T."/>
            <person name="Tatham C.T."/>
            <person name="van der Nest M.A."/>
            <person name="Wingfield M.J."/>
        </authorList>
    </citation>
    <scope>NUCLEOTIDE SEQUENCE [LARGE SCALE GENOMIC DNA]</scope>
    <source>
        <strain evidence="13">CMW44962</strain>
    </source>
</reference>
<dbReference type="InterPro" id="IPR008928">
    <property type="entry name" value="6-hairpin_glycosidase_sf"/>
</dbReference>
<gene>
    <name evidence="13" type="ORF">Tdes44962_MAKER06966</name>
</gene>
<evidence type="ECO:0000256" key="10">
    <source>
        <dbReference type="ARBA" id="ARBA00023326"/>
    </source>
</evidence>
<evidence type="ECO:0000313" key="13">
    <source>
        <dbReference type="EMBL" id="KAH9844981.1"/>
    </source>
</evidence>
<dbReference type="InterPro" id="IPR029413">
    <property type="entry name" value="RG-lyase_II"/>
</dbReference>
<feature type="domain" description="Rhamnogalacturonan lyase" evidence="11">
    <location>
        <begin position="826"/>
        <end position="1042"/>
    </location>
</feature>
<dbReference type="Pfam" id="PF07470">
    <property type="entry name" value="Glyco_hydro_88"/>
    <property type="match status" value="1"/>
</dbReference>
<keyword evidence="14" id="KW-1185">Reference proteome</keyword>
<dbReference type="GO" id="GO:0000272">
    <property type="term" value="P:polysaccharide catabolic process"/>
    <property type="evidence" value="ECO:0007669"/>
    <property type="project" value="UniProtKB-KW"/>
</dbReference>
<dbReference type="EMBL" id="RIBY02000180">
    <property type="protein sequence ID" value="KAH9844981.1"/>
    <property type="molecule type" value="Genomic_DNA"/>
</dbReference>
<feature type="domain" description="Rhamnogalacturonan lyase" evidence="12">
    <location>
        <begin position="739"/>
        <end position="813"/>
    </location>
</feature>
<evidence type="ECO:0000256" key="5">
    <source>
        <dbReference type="ARBA" id="ARBA00022525"/>
    </source>
</evidence>
<protein>
    <recommendedName>
        <fullName evidence="4">rhamnogalacturonan endolyase</fullName>
        <ecNumber evidence="4">4.2.2.23</ecNumber>
    </recommendedName>
</protein>
<dbReference type="GO" id="GO:0030246">
    <property type="term" value="F:carbohydrate binding"/>
    <property type="evidence" value="ECO:0007669"/>
    <property type="project" value="InterPro"/>
</dbReference>
<dbReference type="Gene3D" id="1.50.10.10">
    <property type="match status" value="1"/>
</dbReference>
<sequence>MPQQPVSVHGLQSGTIHTAIDRLIDNLVDIKDDSGKFLLRLEDGRVIDTKGWNDWEWTHGIGLYGLWQYHALTGSEKALRTAQDWFGNQLATGTTKNINTMSPFLTLAYLYERTGEQSYLPWLDSWAEWAMYDLKRTPFGGMQHVTYLTENHHELWDDTLMMTVLPLAKIGKLLGRPEYIAEAQRQFLVHIKYLFDPTTGLWFHGWKFDDAGGQFGHNFARARWARGNAWPAIVIPEIIEVLDLPPHDAFRIHLIDTLEAQVQALRRLQAEDGCWRTLLDVPESEGSYLEASATAGFAYGILKGIRKRYLDRSYEEVAIKAVKAVLARIGPDGELKDVSFGTGMGHDLQHYKDIPLTSMPYGQAMAMMMLGELIQNDHQIVLANERLHVSLNKSLGVIDHLSLNGQDLLGPADYKARNGLGPYLDCYCTAKGAYTPGADHAQFTVLQGNDSNAVPWAGVVMSEVYPPTGQILEQYWFLHGEETGLHSFSRFVYRNETGPESLGSFKEMRTLFRPNTHLWTHLSTNEHHFAPLPYHNPANAVDGISGDVTLVQDTTWRINNASERYVREESDYFSKYIFSDGWRDHLVHGLFSDGTTSPSGSTFGAWLVMNTRETYFGGPVGSMSIDQSSSWDSLTPVPVEAPFGSDVDGIVYNYMISNHHGDQTPNITNGLDYLAGPQFYYFNCGPPNSTLDYLRDDALLYASPSWNADFYDSIAPHVPGYVPTAGRGSWKGTIQLPSAAQRPLAVLSANGSDFQDNVFNTSARQYWADIKPDGRVEIPRVKAGTYRLTVYADGVFGQYEQDDIVIEAGECTETDVEWQEERHGTELWRIGNPDKSSGEYRHGFAPDLTHPLHPAQYRLYWGVYDFTADFPDGINFHVGQDNVSMGLNYVHWSVYGGSGSVHPDVYIGDGNVNNWTIIFQVDEDAIRNASRADLTIQLAAAKTAAGNTDVYKASQRYSNLPYTVVVNHHELEPWIIPYYQSSSCAVRSAVTCYNLAHHFQFDASFLLPGKNKLVLSLPFNATDVESAVLSNAVYVQYDALRLQVK</sequence>
<reference evidence="13 14" key="2">
    <citation type="journal article" date="2021" name="Curr. Genet.">
        <title>Genetic response to nitrogen starvation in the aggressive Eucalyptus foliar pathogen Teratosphaeria destructans.</title>
        <authorList>
            <person name="Havenga M."/>
            <person name="Wingfield B.D."/>
            <person name="Wingfield M.J."/>
            <person name="Dreyer L.L."/>
            <person name="Roets F."/>
            <person name="Aylward J."/>
        </authorList>
    </citation>
    <scope>NUCLEOTIDE SEQUENCE [LARGE SCALE GENOMIC DNA]</scope>
    <source>
        <strain evidence="13">CMW44962</strain>
    </source>
</reference>
<proteinExistence type="inferred from homology"/>
<dbReference type="GO" id="GO:0016787">
    <property type="term" value="F:hydrolase activity"/>
    <property type="evidence" value="ECO:0007669"/>
    <property type="project" value="UniProtKB-KW"/>
</dbReference>
<dbReference type="Proteomes" id="UP001138500">
    <property type="component" value="Unassembled WGS sequence"/>
</dbReference>
<keyword evidence="5" id="KW-0964">Secreted</keyword>
<dbReference type="InterPro" id="IPR052043">
    <property type="entry name" value="PolySaccharide_Degr_Enz"/>
</dbReference>
<dbReference type="InterPro" id="IPR029411">
    <property type="entry name" value="RG-lyase_III"/>
</dbReference>
<dbReference type="InterPro" id="IPR008979">
    <property type="entry name" value="Galactose-bd-like_sf"/>
</dbReference>
<keyword evidence="10" id="KW-0624">Polysaccharide degradation</keyword>
<keyword evidence="8 13" id="KW-0456">Lyase</keyword>
<dbReference type="InterPro" id="IPR013784">
    <property type="entry name" value="Carb-bd-like_fold"/>
</dbReference>
<dbReference type="CDD" id="cd10316">
    <property type="entry name" value="RGL4_M"/>
    <property type="match status" value="1"/>
</dbReference>
<evidence type="ECO:0000256" key="7">
    <source>
        <dbReference type="ARBA" id="ARBA00022801"/>
    </source>
</evidence>
<dbReference type="SUPFAM" id="SSF48208">
    <property type="entry name" value="Six-hairpin glycosidases"/>
    <property type="match status" value="1"/>
</dbReference>
<dbReference type="SUPFAM" id="SSF49452">
    <property type="entry name" value="Starch-binding domain-like"/>
    <property type="match status" value="1"/>
</dbReference>
<evidence type="ECO:0000256" key="2">
    <source>
        <dbReference type="ARBA" id="ARBA00004613"/>
    </source>
</evidence>
<dbReference type="PANTHER" id="PTHR33886:SF8">
    <property type="entry name" value="UNSATURATED RHAMNOGALACTURONAN HYDROLASE (EUROFUNG)"/>
    <property type="match status" value="1"/>
</dbReference>
<dbReference type="InterPro" id="IPR012341">
    <property type="entry name" value="6hp_glycosidase-like_sf"/>
</dbReference>
<evidence type="ECO:0000256" key="8">
    <source>
        <dbReference type="ARBA" id="ARBA00023239"/>
    </source>
</evidence>
<dbReference type="EC" id="4.2.2.23" evidence="4"/>
<dbReference type="Pfam" id="PF14686">
    <property type="entry name" value="fn3_3"/>
    <property type="match status" value="1"/>
</dbReference>
<evidence type="ECO:0000259" key="12">
    <source>
        <dbReference type="Pfam" id="PF14686"/>
    </source>
</evidence>
<evidence type="ECO:0000256" key="1">
    <source>
        <dbReference type="ARBA" id="ARBA00001324"/>
    </source>
</evidence>
<dbReference type="InterPro" id="IPR010905">
    <property type="entry name" value="Glyco_hydro_88"/>
</dbReference>
<dbReference type="GO" id="GO:0102210">
    <property type="term" value="F:rhamnogalacturonan endolyase activity"/>
    <property type="evidence" value="ECO:0007669"/>
    <property type="project" value="UniProtKB-EC"/>
</dbReference>
<dbReference type="GO" id="GO:0005576">
    <property type="term" value="C:extracellular region"/>
    <property type="evidence" value="ECO:0007669"/>
    <property type="project" value="UniProtKB-SubCell"/>
</dbReference>
<keyword evidence="7" id="KW-0378">Hydrolase</keyword>
<name>A0A9W7T0E4_9PEZI</name>
<dbReference type="SUPFAM" id="SSF74650">
    <property type="entry name" value="Galactose mutarotase-like"/>
    <property type="match status" value="1"/>
</dbReference>
<evidence type="ECO:0000256" key="3">
    <source>
        <dbReference type="ARBA" id="ARBA00010418"/>
    </source>
</evidence>
<comment type="subcellular location">
    <subcellularLocation>
        <location evidence="2">Secreted</location>
    </subcellularLocation>
</comment>
<dbReference type="OrthoDB" id="2130367at2759"/>
<keyword evidence="6" id="KW-0732">Signal</keyword>
<dbReference type="PANTHER" id="PTHR33886">
    <property type="entry name" value="UNSATURATED RHAMNOGALACTURONAN HYDROLASE (EUROFUNG)"/>
    <property type="match status" value="1"/>
</dbReference>
<organism evidence="13 14">
    <name type="scientific">Teratosphaeria destructans</name>
    <dbReference type="NCBI Taxonomy" id="418781"/>
    <lineage>
        <taxon>Eukaryota</taxon>
        <taxon>Fungi</taxon>
        <taxon>Dikarya</taxon>
        <taxon>Ascomycota</taxon>
        <taxon>Pezizomycotina</taxon>
        <taxon>Dothideomycetes</taxon>
        <taxon>Dothideomycetidae</taxon>
        <taxon>Mycosphaerellales</taxon>
        <taxon>Teratosphaeriaceae</taxon>
        <taxon>Teratosphaeria</taxon>
    </lineage>
</organism>
<dbReference type="AlphaFoldDB" id="A0A9W7T0E4"/>